<evidence type="ECO:0000256" key="3">
    <source>
        <dbReference type="SAM" id="Phobius"/>
    </source>
</evidence>
<dbReference type="Pfam" id="PF05532">
    <property type="entry name" value="CsbD"/>
    <property type="match status" value="1"/>
</dbReference>
<dbReference type="Proteomes" id="UP000305654">
    <property type="component" value="Unassembled WGS sequence"/>
</dbReference>
<accession>A0A5R9JC56</accession>
<dbReference type="EMBL" id="VCDI01000001">
    <property type="protein sequence ID" value="TLU74117.1"/>
    <property type="molecule type" value="Genomic_DNA"/>
</dbReference>
<protein>
    <submittedName>
        <fullName evidence="6">CsbD family protein</fullName>
    </submittedName>
</protein>
<keyword evidence="3" id="KW-0472">Membrane</keyword>
<dbReference type="Pfam" id="PF19029">
    <property type="entry name" value="DUF883_C"/>
    <property type="match status" value="1"/>
</dbReference>
<evidence type="ECO:0000256" key="2">
    <source>
        <dbReference type="SAM" id="MobiDB-lite"/>
    </source>
</evidence>
<feature type="domain" description="CsbD-like" evidence="4">
    <location>
        <begin position="7"/>
        <end position="57"/>
    </location>
</feature>
<dbReference type="SUPFAM" id="SSF69047">
    <property type="entry name" value="Hypothetical protein YjbJ"/>
    <property type="match status" value="1"/>
</dbReference>
<dbReference type="InterPro" id="IPR036629">
    <property type="entry name" value="YjbJ_sf"/>
</dbReference>
<evidence type="ECO:0000313" key="6">
    <source>
        <dbReference type="EMBL" id="TLU74117.1"/>
    </source>
</evidence>
<keyword evidence="3" id="KW-0812">Transmembrane</keyword>
<dbReference type="PANTHER" id="PTHR34977">
    <property type="entry name" value="UPF0337 PROTEIN YJBJ"/>
    <property type="match status" value="1"/>
</dbReference>
<comment type="similarity">
    <text evidence="1">Belongs to the UPF0337 (CsbD) family.</text>
</comment>
<evidence type="ECO:0000259" key="5">
    <source>
        <dbReference type="Pfam" id="PF19029"/>
    </source>
</evidence>
<comment type="caution">
    <text evidence="6">The sequence shown here is derived from an EMBL/GenBank/DDBJ whole genome shotgun (WGS) entry which is preliminary data.</text>
</comment>
<dbReference type="InterPro" id="IPR043605">
    <property type="entry name" value="DUF883_C"/>
</dbReference>
<keyword evidence="3" id="KW-1133">Transmembrane helix</keyword>
<dbReference type="InterPro" id="IPR008462">
    <property type="entry name" value="CsbD"/>
</dbReference>
<gene>
    <name evidence="6" type="ORF">FE263_02585</name>
</gene>
<proteinExistence type="inferred from homology"/>
<dbReference type="OrthoDB" id="7277769at2"/>
<evidence type="ECO:0000313" key="7">
    <source>
        <dbReference type="Proteomes" id="UP000305654"/>
    </source>
</evidence>
<dbReference type="InterPro" id="IPR050423">
    <property type="entry name" value="UPF0337_stress_rsp"/>
</dbReference>
<feature type="domain" description="DUF883" evidence="5">
    <location>
        <begin position="65"/>
        <end position="88"/>
    </location>
</feature>
<dbReference type="AlphaFoldDB" id="A0A5R9JC56"/>
<dbReference type="PANTHER" id="PTHR34977:SF1">
    <property type="entry name" value="UPF0337 PROTEIN YJBJ"/>
    <property type="match status" value="1"/>
</dbReference>
<evidence type="ECO:0000256" key="1">
    <source>
        <dbReference type="ARBA" id="ARBA00009129"/>
    </source>
</evidence>
<sequence>MADENSVEGLVTQGTGKLKDAAGGLTGDTGLQAEGKFDQVTGKVQRQFGETLDDAQDQIEGFAGYVADQPLAALGIATGIGFLLGYLLIPSRKR</sequence>
<reference evidence="6 7" key="1">
    <citation type="submission" date="2019-05" db="EMBL/GenBank/DDBJ databases">
        <authorList>
            <person name="Pankratov T."/>
            <person name="Grouzdev D."/>
        </authorList>
    </citation>
    <scope>NUCLEOTIDE SEQUENCE [LARGE SCALE GENOMIC DNA]</scope>
    <source>
        <strain evidence="6 7">KEBCLARHB70R</strain>
    </source>
</reference>
<keyword evidence="7" id="KW-1185">Reference proteome</keyword>
<feature type="region of interest" description="Disordered" evidence="2">
    <location>
        <begin position="1"/>
        <end position="24"/>
    </location>
</feature>
<evidence type="ECO:0000259" key="4">
    <source>
        <dbReference type="Pfam" id="PF05532"/>
    </source>
</evidence>
<organism evidence="6 7">
    <name type="scientific">Lichenicoccus roseus</name>
    <dbReference type="NCBI Taxonomy" id="2683649"/>
    <lineage>
        <taxon>Bacteria</taxon>
        <taxon>Pseudomonadati</taxon>
        <taxon>Pseudomonadota</taxon>
        <taxon>Alphaproteobacteria</taxon>
        <taxon>Acetobacterales</taxon>
        <taxon>Acetobacteraceae</taxon>
        <taxon>Lichenicoccus</taxon>
    </lineage>
</organism>
<dbReference type="Gene3D" id="1.10.1470.10">
    <property type="entry name" value="YjbJ"/>
    <property type="match status" value="1"/>
</dbReference>
<dbReference type="RefSeq" id="WP_138324370.1">
    <property type="nucleotide sequence ID" value="NZ_VCDI01000001.1"/>
</dbReference>
<name>A0A5R9JC56_9PROT</name>
<feature type="transmembrane region" description="Helical" evidence="3">
    <location>
        <begin position="71"/>
        <end position="89"/>
    </location>
</feature>